<dbReference type="InterPro" id="IPR002347">
    <property type="entry name" value="SDR_fam"/>
</dbReference>
<dbReference type="PANTHER" id="PTHR43157:SF31">
    <property type="entry name" value="PHOSPHATIDYLINOSITOL-GLYCAN BIOSYNTHESIS CLASS F PROTEIN"/>
    <property type="match status" value="1"/>
</dbReference>
<dbReference type="PRINTS" id="PR00080">
    <property type="entry name" value="SDRFAMILY"/>
</dbReference>
<keyword evidence="4" id="KW-1185">Reference proteome</keyword>
<protein>
    <submittedName>
        <fullName evidence="3">Uncharacterized protein</fullName>
    </submittedName>
</protein>
<dbReference type="InterPro" id="IPR036291">
    <property type="entry name" value="NAD(P)-bd_dom_sf"/>
</dbReference>
<evidence type="ECO:0000256" key="2">
    <source>
        <dbReference type="RuleBase" id="RU000363"/>
    </source>
</evidence>
<dbReference type="PANTHER" id="PTHR43157">
    <property type="entry name" value="PHOSPHATIDYLINOSITOL-GLYCAN BIOSYNTHESIS CLASS F PROTEIN-RELATED"/>
    <property type="match status" value="1"/>
</dbReference>
<comment type="similarity">
    <text evidence="2">Belongs to the short-chain dehydrogenases/reductases (SDR) family.</text>
</comment>
<dbReference type="OMA" id="PAIRCPE"/>
<dbReference type="AlphaFoldDB" id="A0A9J6GMU0"/>
<reference evidence="3 4" key="1">
    <citation type="journal article" date="2020" name="Cell">
        <title>Large-Scale Comparative Analyses of Tick Genomes Elucidate Their Genetic Diversity and Vector Capacities.</title>
        <authorList>
            <consortium name="Tick Genome and Microbiome Consortium (TIGMIC)"/>
            <person name="Jia N."/>
            <person name="Wang J."/>
            <person name="Shi W."/>
            <person name="Du L."/>
            <person name="Sun Y."/>
            <person name="Zhan W."/>
            <person name="Jiang J.F."/>
            <person name="Wang Q."/>
            <person name="Zhang B."/>
            <person name="Ji P."/>
            <person name="Bell-Sakyi L."/>
            <person name="Cui X.M."/>
            <person name="Yuan T.T."/>
            <person name="Jiang B.G."/>
            <person name="Yang W.F."/>
            <person name="Lam T.T."/>
            <person name="Chang Q.C."/>
            <person name="Ding S.J."/>
            <person name="Wang X.J."/>
            <person name="Zhu J.G."/>
            <person name="Ruan X.D."/>
            <person name="Zhao L."/>
            <person name="Wei J.T."/>
            <person name="Ye R.Z."/>
            <person name="Que T.C."/>
            <person name="Du C.H."/>
            <person name="Zhou Y.H."/>
            <person name="Cheng J.X."/>
            <person name="Dai P.F."/>
            <person name="Guo W.B."/>
            <person name="Han X.H."/>
            <person name="Huang E.J."/>
            <person name="Li L.F."/>
            <person name="Wei W."/>
            <person name="Gao Y.C."/>
            <person name="Liu J.Z."/>
            <person name="Shao H.Z."/>
            <person name="Wang X."/>
            <person name="Wang C.C."/>
            <person name="Yang T.C."/>
            <person name="Huo Q.B."/>
            <person name="Li W."/>
            <person name="Chen H.Y."/>
            <person name="Chen S.E."/>
            <person name="Zhou L.G."/>
            <person name="Ni X.B."/>
            <person name="Tian J.H."/>
            <person name="Sheng Y."/>
            <person name="Liu T."/>
            <person name="Pan Y.S."/>
            <person name="Xia L.Y."/>
            <person name="Li J."/>
            <person name="Zhao F."/>
            <person name="Cao W.C."/>
        </authorList>
    </citation>
    <scope>NUCLEOTIDE SEQUENCE [LARGE SCALE GENOMIC DNA]</scope>
    <source>
        <strain evidence="3">HaeL-2018</strain>
    </source>
</reference>
<evidence type="ECO:0000256" key="1">
    <source>
        <dbReference type="ARBA" id="ARBA00023002"/>
    </source>
</evidence>
<dbReference type="PRINTS" id="PR00081">
    <property type="entry name" value="GDHRDH"/>
</dbReference>
<dbReference type="OrthoDB" id="191139at2759"/>
<accession>A0A9J6GMU0</accession>
<organism evidence="3 4">
    <name type="scientific">Haemaphysalis longicornis</name>
    <name type="common">Bush tick</name>
    <dbReference type="NCBI Taxonomy" id="44386"/>
    <lineage>
        <taxon>Eukaryota</taxon>
        <taxon>Metazoa</taxon>
        <taxon>Ecdysozoa</taxon>
        <taxon>Arthropoda</taxon>
        <taxon>Chelicerata</taxon>
        <taxon>Arachnida</taxon>
        <taxon>Acari</taxon>
        <taxon>Parasitiformes</taxon>
        <taxon>Ixodida</taxon>
        <taxon>Ixodoidea</taxon>
        <taxon>Ixodidae</taxon>
        <taxon>Haemaphysalinae</taxon>
        <taxon>Haemaphysalis</taxon>
    </lineage>
</organism>
<dbReference type="Pfam" id="PF00106">
    <property type="entry name" value="adh_short"/>
    <property type="match status" value="2"/>
</dbReference>
<dbReference type="SMR" id="A0A9J6GMU0"/>
<dbReference type="Gene3D" id="3.40.50.720">
    <property type="entry name" value="NAD(P)-binding Rossmann-like Domain"/>
    <property type="match status" value="1"/>
</dbReference>
<gene>
    <name evidence="3" type="ORF">HPB48_011775</name>
</gene>
<keyword evidence="1" id="KW-0560">Oxidoreductase</keyword>
<dbReference type="SUPFAM" id="SSF51735">
    <property type="entry name" value="NAD(P)-binding Rossmann-fold domains"/>
    <property type="match status" value="1"/>
</dbReference>
<name>A0A9J6GMU0_HAELO</name>
<dbReference type="EMBL" id="JABSTR010000007">
    <property type="protein sequence ID" value="KAH9375863.1"/>
    <property type="molecule type" value="Genomic_DNA"/>
</dbReference>
<evidence type="ECO:0000313" key="3">
    <source>
        <dbReference type="EMBL" id="KAH9375863.1"/>
    </source>
</evidence>
<dbReference type="GO" id="GO:0016491">
    <property type="term" value="F:oxidoreductase activity"/>
    <property type="evidence" value="ECO:0007669"/>
    <property type="project" value="UniProtKB-KW"/>
</dbReference>
<evidence type="ECO:0000313" key="4">
    <source>
        <dbReference type="Proteomes" id="UP000821853"/>
    </source>
</evidence>
<proteinExistence type="inferred from homology"/>
<sequence>MDPPLEDVDMHGKTVVVTGANAGIGFETALELARLGARVIMACRCPTKGRAAADVVRRLTGNDLVVFALLDVGSLASVRNFAKALLASEERLDVLVNNAGITAPSKKRVTSEGLEVTLATNYLGPFLLTNLLLELLKRSAPSRVVNVTSALYRLGRVRLEDLEVSRECARMEHYGVESTYANSKLLLNLFTVHLARTLQGTGVTCNAVHPGVVSTSINEKEPGLRHFLWNSFLRTFGTLSEESPESTEMKLLVVCAALTVLAGNENFLLGE</sequence>
<dbReference type="Proteomes" id="UP000821853">
    <property type="component" value="Chromosome 5"/>
</dbReference>
<dbReference type="VEuPathDB" id="VectorBase:HLOH_044842"/>
<comment type="caution">
    <text evidence="3">The sequence shown here is derived from an EMBL/GenBank/DDBJ whole genome shotgun (WGS) entry which is preliminary data.</text>
</comment>